<dbReference type="PANTHER" id="PTHR41521">
    <property type="match status" value="1"/>
</dbReference>
<dbReference type="PANTHER" id="PTHR41521:SF4">
    <property type="entry name" value="BLR0684 PROTEIN"/>
    <property type="match status" value="1"/>
</dbReference>
<evidence type="ECO:0000313" key="2">
    <source>
        <dbReference type="EMBL" id="MCP2265500.1"/>
    </source>
</evidence>
<reference evidence="2" key="1">
    <citation type="submission" date="2022-06" db="EMBL/GenBank/DDBJ databases">
        <title>Genomic Encyclopedia of Archaeal and Bacterial Type Strains, Phase II (KMG-II): from individual species to whole genera.</title>
        <authorList>
            <person name="Goeker M."/>
        </authorList>
    </citation>
    <scope>NUCLEOTIDE SEQUENCE</scope>
    <source>
        <strain evidence="2">DSM 26652</strain>
    </source>
</reference>
<organism evidence="2 3">
    <name type="scientific">Promicromonospora thailandica</name>
    <dbReference type="NCBI Taxonomy" id="765201"/>
    <lineage>
        <taxon>Bacteria</taxon>
        <taxon>Bacillati</taxon>
        <taxon>Actinomycetota</taxon>
        <taxon>Actinomycetes</taxon>
        <taxon>Micrococcales</taxon>
        <taxon>Promicromonosporaceae</taxon>
        <taxon>Promicromonospora</taxon>
    </lineage>
</organism>
<comment type="caution">
    <text evidence="2">The sequence shown here is derived from an EMBL/GenBank/DDBJ whole genome shotgun (WGS) entry which is preliminary data.</text>
</comment>
<dbReference type="SUPFAM" id="SSF54909">
    <property type="entry name" value="Dimeric alpha+beta barrel"/>
    <property type="match status" value="1"/>
</dbReference>
<gene>
    <name evidence="2" type="ORF">APR03_002856</name>
</gene>
<proteinExistence type="predicted"/>
<feature type="domain" description="DUF1330" evidence="1">
    <location>
        <begin position="22"/>
        <end position="96"/>
    </location>
</feature>
<dbReference type="InterPro" id="IPR011008">
    <property type="entry name" value="Dimeric_a/b-barrel"/>
</dbReference>
<protein>
    <submittedName>
        <fullName evidence="2">Uncharacterized conserved protein, DUF1330 family</fullName>
    </submittedName>
</protein>
<accession>A0A9X2JVD8</accession>
<dbReference type="InterPro" id="IPR010753">
    <property type="entry name" value="DUF1330"/>
</dbReference>
<keyword evidence="3" id="KW-1185">Reference proteome</keyword>
<dbReference type="Pfam" id="PF07045">
    <property type="entry name" value="DUF1330"/>
    <property type="match status" value="1"/>
</dbReference>
<dbReference type="Proteomes" id="UP001139493">
    <property type="component" value="Unassembled WGS sequence"/>
</dbReference>
<sequence>MSTYLVNHLRIPGDVPGEPGLRYLEQVQATVEAFGGTWLAMGAPDQVVEGAWPGSVVLIEFPDRDAAVTWYESPEYQAILPLRTGHSISDLVLIDAVPDGFTTRAIADQVRGLQQ</sequence>
<evidence type="ECO:0000313" key="3">
    <source>
        <dbReference type="Proteomes" id="UP001139493"/>
    </source>
</evidence>
<dbReference type="Gene3D" id="3.30.70.100">
    <property type="match status" value="1"/>
</dbReference>
<dbReference type="EMBL" id="JAMTCS010000008">
    <property type="protein sequence ID" value="MCP2265500.1"/>
    <property type="molecule type" value="Genomic_DNA"/>
</dbReference>
<name>A0A9X2JVD8_9MICO</name>
<dbReference type="AlphaFoldDB" id="A0A9X2JVD8"/>
<dbReference type="RefSeq" id="WP_253836680.1">
    <property type="nucleotide sequence ID" value="NZ_JAMTCS010000008.1"/>
</dbReference>
<evidence type="ECO:0000259" key="1">
    <source>
        <dbReference type="Pfam" id="PF07045"/>
    </source>
</evidence>